<dbReference type="AlphaFoldDB" id="A0A4R4TAN4"/>
<accession>A0A4R4TAN4</accession>
<reference evidence="1 2" key="1">
    <citation type="submission" date="2019-03" db="EMBL/GenBank/DDBJ databases">
        <title>Draft genome sequences of novel Actinobacteria.</title>
        <authorList>
            <person name="Sahin N."/>
            <person name="Ay H."/>
            <person name="Saygin H."/>
        </authorList>
    </citation>
    <scope>NUCLEOTIDE SEQUENCE [LARGE SCALE GENOMIC DNA]</scope>
    <source>
        <strain evidence="1 2">DSM 41900</strain>
    </source>
</reference>
<protein>
    <submittedName>
        <fullName evidence="1">Uncharacterized protein</fullName>
    </submittedName>
</protein>
<dbReference type="EMBL" id="SMKI01000241">
    <property type="protein sequence ID" value="TDC72554.1"/>
    <property type="molecule type" value="Genomic_DNA"/>
</dbReference>
<keyword evidence="2" id="KW-1185">Reference proteome</keyword>
<evidence type="ECO:0000313" key="2">
    <source>
        <dbReference type="Proteomes" id="UP000295345"/>
    </source>
</evidence>
<gene>
    <name evidence="1" type="ORF">E1283_21430</name>
</gene>
<comment type="caution">
    <text evidence="1">The sequence shown here is derived from an EMBL/GenBank/DDBJ whole genome shotgun (WGS) entry which is preliminary data.</text>
</comment>
<proteinExistence type="predicted"/>
<name>A0A4R4TAN4_9ACTN</name>
<dbReference type="OrthoDB" id="4184875at2"/>
<sequence length="251" mass="28214">MTDIFHVTIDSVRDATLRARVYVINPDVPDVPEEPTFPLALLADVWWMLDNGNLTDDDDDGHRPQRCPFSPERGREILAGMAMGDELGEVFGLIVGRLIRITEYGYLLADDAKTLLEPRRKAKDVYGRLLGVGRDDISRYAWTPSDPVRFDVRTAEIVTSYERGPLRNVPLWSEAAAFDDPDEPWEEGEREKIAGLAGTADLSNWRAWPVIASRALEAFPYRDFTVTVSHPGYLEHLAAGMSWSTTHTGRV</sequence>
<evidence type="ECO:0000313" key="1">
    <source>
        <dbReference type="EMBL" id="TDC72554.1"/>
    </source>
</evidence>
<dbReference type="RefSeq" id="WP_132819739.1">
    <property type="nucleotide sequence ID" value="NZ_SMKI01000241.1"/>
</dbReference>
<dbReference type="Proteomes" id="UP000295345">
    <property type="component" value="Unassembled WGS sequence"/>
</dbReference>
<organism evidence="1 2">
    <name type="scientific">Streptomyces hainanensis</name>
    <dbReference type="NCBI Taxonomy" id="402648"/>
    <lineage>
        <taxon>Bacteria</taxon>
        <taxon>Bacillati</taxon>
        <taxon>Actinomycetota</taxon>
        <taxon>Actinomycetes</taxon>
        <taxon>Kitasatosporales</taxon>
        <taxon>Streptomycetaceae</taxon>
        <taxon>Streptomyces</taxon>
    </lineage>
</organism>